<evidence type="ECO:0000256" key="5">
    <source>
        <dbReference type="SAM" id="Phobius"/>
    </source>
</evidence>
<gene>
    <name evidence="8" type="ORF">IAI60_20415</name>
</gene>
<evidence type="ECO:0000259" key="7">
    <source>
        <dbReference type="Pfam" id="PF19358"/>
    </source>
</evidence>
<feature type="domain" description="DUF5935" evidence="7">
    <location>
        <begin position="1"/>
        <end position="193"/>
    </location>
</feature>
<name>A0ABS3KHM0_9PROT</name>
<dbReference type="InterPro" id="IPR007016">
    <property type="entry name" value="O-antigen_ligase-rel_domated"/>
</dbReference>
<keyword evidence="4 5" id="KW-0472">Membrane</keyword>
<evidence type="ECO:0000259" key="6">
    <source>
        <dbReference type="Pfam" id="PF04932"/>
    </source>
</evidence>
<dbReference type="PANTHER" id="PTHR37422">
    <property type="entry name" value="TEICHURONIC ACID BIOSYNTHESIS PROTEIN TUAE"/>
    <property type="match status" value="1"/>
</dbReference>
<feature type="domain" description="O-antigen ligase-related" evidence="6">
    <location>
        <begin position="208"/>
        <end position="348"/>
    </location>
</feature>
<feature type="transmembrane region" description="Helical" evidence="5">
    <location>
        <begin position="204"/>
        <end position="237"/>
    </location>
</feature>
<dbReference type="RefSeq" id="WP_207450625.1">
    <property type="nucleotide sequence ID" value="NZ_CP061091.1"/>
</dbReference>
<dbReference type="NCBIfam" id="TIGR03097">
    <property type="entry name" value="PEP_O_lig_1"/>
    <property type="match status" value="1"/>
</dbReference>
<dbReference type="GO" id="GO:0016874">
    <property type="term" value="F:ligase activity"/>
    <property type="evidence" value="ECO:0007669"/>
    <property type="project" value="UniProtKB-KW"/>
</dbReference>
<feature type="transmembrane region" description="Helical" evidence="5">
    <location>
        <begin position="76"/>
        <end position="94"/>
    </location>
</feature>
<evidence type="ECO:0000256" key="1">
    <source>
        <dbReference type="ARBA" id="ARBA00004141"/>
    </source>
</evidence>
<organism evidence="8 9">
    <name type="scientific">Roseomonas marmotae</name>
    <dbReference type="NCBI Taxonomy" id="2768161"/>
    <lineage>
        <taxon>Bacteria</taxon>
        <taxon>Pseudomonadati</taxon>
        <taxon>Pseudomonadota</taxon>
        <taxon>Alphaproteobacteria</taxon>
        <taxon>Acetobacterales</taxon>
        <taxon>Roseomonadaceae</taxon>
        <taxon>Roseomonas</taxon>
    </lineage>
</organism>
<evidence type="ECO:0000256" key="2">
    <source>
        <dbReference type="ARBA" id="ARBA00022692"/>
    </source>
</evidence>
<feature type="transmembrane region" description="Helical" evidence="5">
    <location>
        <begin position="285"/>
        <end position="306"/>
    </location>
</feature>
<dbReference type="Pfam" id="PF19358">
    <property type="entry name" value="DUF5935"/>
    <property type="match status" value="1"/>
</dbReference>
<dbReference type="Proteomes" id="UP001518990">
    <property type="component" value="Unassembled WGS sequence"/>
</dbReference>
<feature type="transmembrane region" description="Helical" evidence="5">
    <location>
        <begin position="243"/>
        <end position="264"/>
    </location>
</feature>
<comment type="caution">
    <text evidence="8">The sequence shown here is derived from an EMBL/GenBank/DDBJ whole genome shotgun (WGS) entry which is preliminary data.</text>
</comment>
<feature type="transmembrane region" description="Helical" evidence="5">
    <location>
        <begin position="380"/>
        <end position="400"/>
    </location>
</feature>
<feature type="transmembrane region" description="Helical" evidence="5">
    <location>
        <begin position="341"/>
        <end position="359"/>
    </location>
</feature>
<feature type="transmembrane region" description="Helical" evidence="5">
    <location>
        <begin position="129"/>
        <end position="147"/>
    </location>
</feature>
<evidence type="ECO:0000256" key="3">
    <source>
        <dbReference type="ARBA" id="ARBA00022989"/>
    </source>
</evidence>
<protein>
    <submittedName>
        <fullName evidence="8">O-glycosylation ligase, exosortase A system-associated</fullName>
    </submittedName>
</protein>
<dbReference type="EMBL" id="JACTNF010000036">
    <property type="protein sequence ID" value="MBO1076978.1"/>
    <property type="molecule type" value="Genomic_DNA"/>
</dbReference>
<evidence type="ECO:0000313" key="9">
    <source>
        <dbReference type="Proteomes" id="UP001518990"/>
    </source>
</evidence>
<feature type="transmembrane region" description="Helical" evidence="5">
    <location>
        <begin position="7"/>
        <end position="31"/>
    </location>
</feature>
<keyword evidence="9" id="KW-1185">Reference proteome</keyword>
<accession>A0ABS3KHM0</accession>
<feature type="transmembrane region" description="Helical" evidence="5">
    <location>
        <begin position="106"/>
        <end position="122"/>
    </location>
</feature>
<dbReference type="Pfam" id="PF04932">
    <property type="entry name" value="Wzy_C"/>
    <property type="match status" value="1"/>
</dbReference>
<dbReference type="PANTHER" id="PTHR37422:SF13">
    <property type="entry name" value="LIPOPOLYSACCHARIDE BIOSYNTHESIS PROTEIN PA4999-RELATED"/>
    <property type="match status" value="1"/>
</dbReference>
<dbReference type="InterPro" id="IPR045979">
    <property type="entry name" value="DUF5935"/>
</dbReference>
<comment type="subcellular location">
    <subcellularLocation>
        <location evidence="1">Membrane</location>
        <topology evidence="1">Multi-pass membrane protein</topology>
    </subcellularLocation>
</comment>
<keyword evidence="3 5" id="KW-1133">Transmembrane helix</keyword>
<feature type="transmembrane region" description="Helical" evidence="5">
    <location>
        <begin position="43"/>
        <end position="64"/>
    </location>
</feature>
<keyword evidence="8" id="KW-0436">Ligase</keyword>
<proteinExistence type="predicted"/>
<dbReference type="InterPro" id="IPR051533">
    <property type="entry name" value="WaaL-like"/>
</dbReference>
<keyword evidence="2 5" id="KW-0812">Transmembrane</keyword>
<evidence type="ECO:0000256" key="4">
    <source>
        <dbReference type="ARBA" id="ARBA00023136"/>
    </source>
</evidence>
<reference evidence="8 9" key="1">
    <citation type="submission" date="2020-09" db="EMBL/GenBank/DDBJ databases">
        <title>Roseomonas.</title>
        <authorList>
            <person name="Zhu W."/>
        </authorList>
    </citation>
    <scope>NUCLEOTIDE SEQUENCE [LARGE SCALE GENOMIC DNA]</scope>
    <source>
        <strain evidence="8 9">1311</strain>
    </source>
</reference>
<dbReference type="InterPro" id="IPR017528">
    <property type="entry name" value="CHP03097O-antigen_lig-rel"/>
</dbReference>
<sequence>MRSLYLTLVYLSFLGLGAVAPFVLTLGYVWVDTFTPQDIAYSILTALPVSALMGAAAIGGYFLFDRKAPAPFSVHTALTLMLAGWVTVTTFFFAVSPASAVVKWDWAFKTILISAFIPLVIRSYVQIEAFLQVYIFSLAIHIMPYGIKSLISGGGYGQQLGVVSGNSGFAEGSTLAAVSLYSIPGLFYLSKHAILLPKKYIKYLYFFMIAVFIACAIGTYARTALIGLIVLGVALWLRSDKKILGAILGAMVAGSIVFFTSNAWEERISTIGEYKNEDSALGRILVWQWTLGFVATHPAGGGFNAYEINEVHYPGEDGGEAHVVRGKAFHSIYFEVLGEHGWPGAILYAGLVLTTFLSLHRSGRRAKMMPALARCRDLAIAMQVSLLTLLVCGAFIGIAFQPMLFYSFALAACMANYTKRALAEAGASLPEEASWGLRSPARQGAAAISSQGAPAAGTVRRSWRLP</sequence>
<evidence type="ECO:0000313" key="8">
    <source>
        <dbReference type="EMBL" id="MBO1076978.1"/>
    </source>
</evidence>
<feature type="transmembrane region" description="Helical" evidence="5">
    <location>
        <begin position="167"/>
        <end position="189"/>
    </location>
</feature>